<dbReference type="Gene3D" id="3.90.1280.20">
    <property type="match status" value="1"/>
</dbReference>
<dbReference type="EMBL" id="JBDJAW010000001">
    <property type="protein sequence ID" value="MEN3533639.1"/>
    <property type="molecule type" value="Genomic_DNA"/>
</dbReference>
<dbReference type="RefSeq" id="WP_346224003.1">
    <property type="nucleotide sequence ID" value="NZ_JBDJAW010000001.1"/>
</dbReference>
<keyword evidence="6" id="KW-1185">Reference proteome</keyword>
<dbReference type="Proteomes" id="UP001447516">
    <property type="component" value="Unassembled WGS sequence"/>
</dbReference>
<dbReference type="PROSITE" id="PS50914">
    <property type="entry name" value="BON"/>
    <property type="match status" value="1"/>
</dbReference>
<organism evidence="5 6">
    <name type="scientific">Microbispora maris</name>
    <dbReference type="NCBI Taxonomy" id="3144104"/>
    <lineage>
        <taxon>Bacteria</taxon>
        <taxon>Bacillati</taxon>
        <taxon>Actinomycetota</taxon>
        <taxon>Actinomycetes</taxon>
        <taxon>Streptosporangiales</taxon>
        <taxon>Streptosporangiaceae</taxon>
        <taxon>Microbispora</taxon>
    </lineage>
</organism>
<dbReference type="Gene3D" id="3.30.1340.30">
    <property type="match status" value="1"/>
</dbReference>
<evidence type="ECO:0000259" key="3">
    <source>
        <dbReference type="PROSITE" id="PS50914"/>
    </source>
</evidence>
<keyword evidence="1" id="KW-0129">CBS domain</keyword>
<evidence type="ECO:0000256" key="2">
    <source>
        <dbReference type="SAM" id="MobiDB-lite"/>
    </source>
</evidence>
<dbReference type="Pfam" id="PF00571">
    <property type="entry name" value="CBS"/>
    <property type="match status" value="1"/>
</dbReference>
<feature type="domain" description="BON" evidence="3">
    <location>
        <begin position="34"/>
        <end position="103"/>
    </location>
</feature>
<name>A0ABV0AEU2_9ACTN</name>
<dbReference type="PROSITE" id="PS51371">
    <property type="entry name" value="CBS"/>
    <property type="match status" value="1"/>
</dbReference>
<dbReference type="InterPro" id="IPR046342">
    <property type="entry name" value="CBS_dom_sf"/>
</dbReference>
<evidence type="ECO:0000256" key="1">
    <source>
        <dbReference type="PROSITE-ProRule" id="PRU00703"/>
    </source>
</evidence>
<reference evidence="5 6" key="1">
    <citation type="submission" date="2024-05" db="EMBL/GenBank/DDBJ databases">
        <title>Microbispora sp.ZYX-F-249.</title>
        <authorList>
            <person name="Xie H."/>
        </authorList>
    </citation>
    <scope>NUCLEOTIDE SEQUENCE [LARGE SCALE GENOMIC DNA]</scope>
    <source>
        <strain evidence="5 6">ZYX-F-249</strain>
    </source>
</reference>
<protein>
    <submittedName>
        <fullName evidence="5">BON domain-containing protein</fullName>
    </submittedName>
</protein>
<dbReference type="SUPFAM" id="SSF54631">
    <property type="entry name" value="CBS-domain pair"/>
    <property type="match status" value="1"/>
</dbReference>
<gene>
    <name evidence="5" type="ORF">AAH991_00875</name>
</gene>
<accession>A0ABV0AEU2</accession>
<evidence type="ECO:0000313" key="5">
    <source>
        <dbReference type="EMBL" id="MEN3533639.1"/>
    </source>
</evidence>
<dbReference type="InterPro" id="IPR000644">
    <property type="entry name" value="CBS_dom"/>
</dbReference>
<feature type="region of interest" description="Disordered" evidence="2">
    <location>
        <begin position="104"/>
        <end position="141"/>
    </location>
</feature>
<dbReference type="InterPro" id="IPR007055">
    <property type="entry name" value="BON_dom"/>
</dbReference>
<evidence type="ECO:0000313" key="6">
    <source>
        <dbReference type="Proteomes" id="UP001447516"/>
    </source>
</evidence>
<sequence>MDQHGVTHLPVVGEDGTLEGMIGRHDLLRVFTRPDADIARDITIDTFGRSLFRDLAMVTVTVDQGVVTLTGRLHWHSDALTATRLARGVNGVVDVIDHLQWEEDDNASVRVTPGPALASAGPGDGERTHGHTAGRTPFSRR</sequence>
<feature type="domain" description="CBS" evidence="4">
    <location>
        <begin position="1"/>
        <end position="38"/>
    </location>
</feature>
<comment type="caution">
    <text evidence="5">The sequence shown here is derived from an EMBL/GenBank/DDBJ whole genome shotgun (WGS) entry which is preliminary data.</text>
</comment>
<evidence type="ECO:0000259" key="4">
    <source>
        <dbReference type="PROSITE" id="PS51371"/>
    </source>
</evidence>
<proteinExistence type="predicted"/>
<dbReference type="Pfam" id="PF04972">
    <property type="entry name" value="BON"/>
    <property type="match status" value="1"/>
</dbReference>